<dbReference type="PANTHER" id="PTHR23020:SF41">
    <property type="entry name" value="AMINOGLYCOSIDE PHOSPHOTRANSFERASE DOMAIN-CONTAINING PROTEIN"/>
    <property type="match status" value="1"/>
</dbReference>
<dbReference type="InterPro" id="IPR012877">
    <property type="entry name" value="Dhs-27"/>
</dbReference>
<dbReference type="AlphaFoldDB" id="A0A0N4VGR3"/>
<dbReference type="Pfam" id="PF07914">
    <property type="entry name" value="DUF1679"/>
    <property type="match status" value="1"/>
</dbReference>
<dbReference type="PANTHER" id="PTHR23020">
    <property type="entry name" value="UNCHARACTERIZED NUCLEAR HORMONE RECEPTOR-RELATED"/>
    <property type="match status" value="1"/>
</dbReference>
<dbReference type="SUPFAM" id="SSF56112">
    <property type="entry name" value="Protein kinase-like (PK-like)"/>
    <property type="match status" value="1"/>
</dbReference>
<dbReference type="SMART" id="SM00587">
    <property type="entry name" value="CHK"/>
    <property type="match status" value="1"/>
</dbReference>
<dbReference type="OrthoDB" id="5915577at2759"/>
<protein>
    <submittedName>
        <fullName evidence="4">CHK domain-containing protein</fullName>
    </submittedName>
</protein>
<reference evidence="4" key="1">
    <citation type="submission" date="2017-02" db="UniProtKB">
        <authorList>
            <consortium name="WormBaseParasite"/>
        </authorList>
    </citation>
    <scope>IDENTIFICATION</scope>
</reference>
<dbReference type="InterPro" id="IPR011009">
    <property type="entry name" value="Kinase-like_dom_sf"/>
</dbReference>
<name>A0A0N4VGR3_ENTVE</name>
<reference evidence="2 3" key="2">
    <citation type="submission" date="2018-10" db="EMBL/GenBank/DDBJ databases">
        <authorList>
            <consortium name="Pathogen Informatics"/>
        </authorList>
    </citation>
    <scope>NUCLEOTIDE SEQUENCE [LARGE SCALE GENOMIC DNA]</scope>
</reference>
<keyword evidence="3" id="KW-1185">Reference proteome</keyword>
<dbReference type="WBParaSite" id="EVEC_0000999501-mRNA-1">
    <property type="protein sequence ID" value="EVEC_0000999501-mRNA-1"/>
    <property type="gene ID" value="EVEC_0000999501"/>
</dbReference>
<evidence type="ECO:0000313" key="3">
    <source>
        <dbReference type="Proteomes" id="UP000274131"/>
    </source>
</evidence>
<gene>
    <name evidence="2" type="ORF">EVEC_LOCUS9359</name>
</gene>
<dbReference type="Gene3D" id="3.90.1200.10">
    <property type="match status" value="1"/>
</dbReference>
<sequence>MNTKLLQNVIELREKTGPIFGTSVSVELVEEKLIEFFGTKSKFGTNLRMVHIGIGQGMLSVMVRIWPDWTPADRSLPKTVIAKISSLVTIQMVMKDSRVMEGIDDSEKGMEKMQQGMKVTLTEGHNAEVDFYNAVEKHRLEIKTPKLYFAQKYIGSSDQAFILMEDVGEEAFIIPSFEKITIENAKQVLQQLAVFHSYSLKEPKLLELGNMTVEKLKKFFYTSQVFLGCIMGLKQLGNAKLNELSDKLLEEADKITNLEGFANVNEKFGLPPILVHGDFWSSNIMWTHDNGNNKFKAIIDWQMVHCGSIAEDLAKYLFCALSAADRHQHLEELVNYYYDELQRNHGQPLSFNLQQLEKSISHISPTMMAMIIPAFGPLAAAQIELKHPHQTNEYMNYCMENAIALAEDALHYCHLNQVQT</sequence>
<evidence type="ECO:0000259" key="1">
    <source>
        <dbReference type="SMART" id="SM00587"/>
    </source>
</evidence>
<feature type="domain" description="CHK kinase-like" evidence="1">
    <location>
        <begin position="162"/>
        <end position="347"/>
    </location>
</feature>
<dbReference type="EMBL" id="UXUI01009988">
    <property type="protein sequence ID" value="VDD94608.1"/>
    <property type="molecule type" value="Genomic_DNA"/>
</dbReference>
<dbReference type="Proteomes" id="UP000274131">
    <property type="component" value="Unassembled WGS sequence"/>
</dbReference>
<evidence type="ECO:0000313" key="4">
    <source>
        <dbReference type="WBParaSite" id="EVEC_0000999501-mRNA-1"/>
    </source>
</evidence>
<dbReference type="InterPro" id="IPR015897">
    <property type="entry name" value="CHK_kinase-like"/>
</dbReference>
<evidence type="ECO:0000313" key="2">
    <source>
        <dbReference type="EMBL" id="VDD94608.1"/>
    </source>
</evidence>
<accession>A0A0N4VGR3</accession>
<organism evidence="4">
    <name type="scientific">Enterobius vermicularis</name>
    <name type="common">Human pinworm</name>
    <dbReference type="NCBI Taxonomy" id="51028"/>
    <lineage>
        <taxon>Eukaryota</taxon>
        <taxon>Metazoa</taxon>
        <taxon>Ecdysozoa</taxon>
        <taxon>Nematoda</taxon>
        <taxon>Chromadorea</taxon>
        <taxon>Rhabditida</taxon>
        <taxon>Spirurina</taxon>
        <taxon>Oxyuridomorpha</taxon>
        <taxon>Oxyuroidea</taxon>
        <taxon>Oxyuridae</taxon>
        <taxon>Enterobius</taxon>
    </lineage>
</organism>
<dbReference type="InterPro" id="IPR052961">
    <property type="entry name" value="Oxido-Kinase-like_Enzymes"/>
</dbReference>
<proteinExistence type="predicted"/>